<name>A0A226F0A2_FOLCA</name>
<dbReference type="PANTHER" id="PTHR13580:SF9">
    <property type="entry name" value="AXIN1 UP-REGULATED 1, ISOFORM A"/>
    <property type="match status" value="1"/>
</dbReference>
<feature type="compositionally biased region" description="Polar residues" evidence="9">
    <location>
        <begin position="796"/>
        <end position="805"/>
    </location>
</feature>
<evidence type="ECO:0000256" key="8">
    <source>
        <dbReference type="ARBA" id="ARBA00023242"/>
    </source>
</evidence>
<dbReference type="Pfam" id="PF16019">
    <property type="entry name" value="CSRNP_N"/>
    <property type="match status" value="1"/>
</dbReference>
<evidence type="ECO:0000256" key="2">
    <source>
        <dbReference type="ARBA" id="ARBA00008548"/>
    </source>
</evidence>
<dbReference type="GO" id="GO:0000981">
    <property type="term" value="F:DNA-binding transcription factor activity, RNA polymerase II-specific"/>
    <property type="evidence" value="ECO:0007669"/>
    <property type="project" value="TreeGrafter"/>
</dbReference>
<evidence type="ECO:0000256" key="5">
    <source>
        <dbReference type="ARBA" id="ARBA00023125"/>
    </source>
</evidence>
<dbReference type="GO" id="GO:0006915">
    <property type="term" value="P:apoptotic process"/>
    <property type="evidence" value="ECO:0007669"/>
    <property type="project" value="UniProtKB-KW"/>
</dbReference>
<keyword evidence="7" id="KW-0804">Transcription</keyword>
<evidence type="ECO:0000313" key="12">
    <source>
        <dbReference type="Proteomes" id="UP000198287"/>
    </source>
</evidence>
<accession>A0A226F0A2</accession>
<dbReference type="PRINTS" id="PR02031">
    <property type="entry name" value="CYSSERRICHNP"/>
</dbReference>
<dbReference type="OrthoDB" id="5946974at2759"/>
<feature type="region of interest" description="Disordered" evidence="9">
    <location>
        <begin position="147"/>
        <end position="184"/>
    </location>
</feature>
<keyword evidence="3" id="KW-0053">Apoptosis</keyword>
<protein>
    <submittedName>
        <fullName evidence="11">Cysteine/serine-rich nuclear protein 2</fullName>
    </submittedName>
</protein>
<evidence type="ECO:0000259" key="10">
    <source>
        <dbReference type="Pfam" id="PF16019"/>
    </source>
</evidence>
<dbReference type="InterPro" id="IPR031972">
    <property type="entry name" value="CSRNP_N"/>
</dbReference>
<evidence type="ECO:0000256" key="9">
    <source>
        <dbReference type="SAM" id="MobiDB-lite"/>
    </source>
</evidence>
<feature type="domain" description="Cysteine/serine-rich nuclear protein N-terminal" evidence="10">
    <location>
        <begin position="378"/>
        <end position="609"/>
    </location>
</feature>
<comment type="caution">
    <text evidence="11">The sequence shown here is derived from an EMBL/GenBank/DDBJ whole genome shotgun (WGS) entry which is preliminary data.</text>
</comment>
<sequence>MPKVGDREMETETTDISSVVNSIVSKVEENLSSSTTTSANKNNNNSNSSNNNNNVGDQSATTAAVRSCGLRSASALGDVVNGEVAGGDIHQQHANSFIVPKLFGASDGRHDLGRGGQVQNSNPALNLISTLPPVNLSNVFSDSCEIDMSDGGQKSKRVSNNAQNGAAPSADTTTPASPRPVSPRISISHIGINLNILKRPDSPSPGSPYSPNSSSVISNPSPPCPAEIILGDDKELIINSSSNGSNNAAIGKPIFILGATDDEDTRDVSVLFRIPPCQKSVKEPHFEEDSLLKQPQNDEDKEPQSLFAHENNNNNVCSNTCVVEMQETSAASSSTSIDEQPDLCPPRFPTKDAKPCRSLLKRRADSYGDHFNTSSPPKKRRSITFDGVTVFYFPRTQGFSCVPSQGGSTLGMASQHVFAKKFSLQEYAEEQRRVHKQMLIRMKKQQQEQQSPHPSPVEREEEVANGSSNGGSQSSDDDEEDSDDPDVETDSELEAELDGYYFLQPVPTRQRRLMLREAGVKKIDSAEKDECRDIRSSREFCGCSCKLYCDPDTCSCAQADIACQVDRANFPCQGCTRDGCGNANGRVEFNPVRVRTHFIHTLMRLQLEKKHASNQANCGLDGSLFSTPSSLQSIARHHSDMSNNMGSSTSGHDLSYGGVQQHWDNNGGTTSMSYFKREDTSLSTNTNNGSLNYSGTTNLVRDVSFSTGMELESCVSLGSYTNFHYNTRPQHLQQQASTDTVTNFATQHHPQHHLQSHHSPLQFSPNDRPPRTEDSFDLFSTFREDSYSENSDEFSNESGEQQQGTFPIVPCSTNNGFNNGHNNSMNNNHSVDGLQNMDQQQHRYNGDSFFRPLNHEAPPVHSISDTVSYHHHGNMLPDHGAPSPVMMTSHHHHQQQQEHAQQHRLYNIMSGSDLLQIMSSGDQQRHPSIAHYNMPNVHYNPPTAFTVSHMTHGVYSENSTVENNSQLSFMQPSSYTEINQCEETYSKDGLCNEQSQSASSQCQKNGFQPLQLEEQYESTTAGENNVVDENKEELLTTDNFGEIIKKTMVETVSA</sequence>
<dbReference type="AlphaFoldDB" id="A0A226F0A2"/>
<keyword evidence="8" id="KW-0539">Nucleus</keyword>
<keyword evidence="6" id="KW-0010">Activator</keyword>
<evidence type="ECO:0000256" key="3">
    <source>
        <dbReference type="ARBA" id="ARBA00022703"/>
    </source>
</evidence>
<feature type="region of interest" description="Disordered" evidence="9">
    <location>
        <begin position="282"/>
        <end position="302"/>
    </location>
</feature>
<evidence type="ECO:0000256" key="7">
    <source>
        <dbReference type="ARBA" id="ARBA00023163"/>
    </source>
</evidence>
<dbReference type="PANTHER" id="PTHR13580">
    <property type="entry name" value="TGF-BETA INDUCED APOPTOSIS PROTEIN"/>
    <property type="match status" value="1"/>
</dbReference>
<comment type="similarity">
    <text evidence="2">Belongs to the AXUD1 family.</text>
</comment>
<feature type="compositionally biased region" description="Basic and acidic residues" evidence="9">
    <location>
        <begin position="282"/>
        <end position="291"/>
    </location>
</feature>
<keyword evidence="4" id="KW-0805">Transcription regulation</keyword>
<feature type="region of interest" description="Disordered" evidence="9">
    <location>
        <begin position="196"/>
        <end position="221"/>
    </location>
</feature>
<feature type="compositionally biased region" description="Low complexity" evidence="9">
    <location>
        <begin position="166"/>
        <end position="176"/>
    </location>
</feature>
<evidence type="ECO:0000313" key="11">
    <source>
        <dbReference type="EMBL" id="OXA62561.1"/>
    </source>
</evidence>
<dbReference type="EMBL" id="LNIX01000001">
    <property type="protein sequence ID" value="OXA62561.1"/>
    <property type="molecule type" value="Genomic_DNA"/>
</dbReference>
<keyword evidence="5" id="KW-0238">DNA-binding</keyword>
<evidence type="ECO:0000256" key="6">
    <source>
        <dbReference type="ARBA" id="ARBA00023159"/>
    </source>
</evidence>
<feature type="region of interest" description="Disordered" evidence="9">
    <location>
        <begin position="746"/>
        <end position="775"/>
    </location>
</feature>
<evidence type="ECO:0000256" key="4">
    <source>
        <dbReference type="ARBA" id="ARBA00023015"/>
    </source>
</evidence>
<dbReference type="InterPro" id="IPR023260">
    <property type="entry name" value="Cys/Ser-rich_nuc_prot"/>
</dbReference>
<dbReference type="GO" id="GO:0005634">
    <property type="term" value="C:nucleus"/>
    <property type="evidence" value="ECO:0007669"/>
    <property type="project" value="UniProtKB-SubCell"/>
</dbReference>
<keyword evidence="12" id="KW-1185">Reference proteome</keyword>
<feature type="compositionally biased region" description="Low complexity" evidence="9">
    <location>
        <begin position="209"/>
        <end position="219"/>
    </location>
</feature>
<feature type="compositionally biased region" description="Acidic residues" evidence="9">
    <location>
        <begin position="475"/>
        <end position="494"/>
    </location>
</feature>
<feature type="compositionally biased region" description="Low complexity" evidence="9">
    <location>
        <begin position="29"/>
        <end position="54"/>
    </location>
</feature>
<proteinExistence type="inferred from homology"/>
<dbReference type="GO" id="GO:0043565">
    <property type="term" value="F:sequence-specific DNA binding"/>
    <property type="evidence" value="ECO:0007669"/>
    <property type="project" value="TreeGrafter"/>
</dbReference>
<comment type="subcellular location">
    <subcellularLocation>
        <location evidence="1">Nucleus</location>
    </subcellularLocation>
</comment>
<gene>
    <name evidence="11" type="ORF">Fcan01_02243</name>
</gene>
<feature type="region of interest" description="Disordered" evidence="9">
    <location>
        <begin position="787"/>
        <end position="810"/>
    </location>
</feature>
<evidence type="ECO:0000256" key="1">
    <source>
        <dbReference type="ARBA" id="ARBA00004123"/>
    </source>
</evidence>
<organism evidence="11 12">
    <name type="scientific">Folsomia candida</name>
    <name type="common">Springtail</name>
    <dbReference type="NCBI Taxonomy" id="158441"/>
    <lineage>
        <taxon>Eukaryota</taxon>
        <taxon>Metazoa</taxon>
        <taxon>Ecdysozoa</taxon>
        <taxon>Arthropoda</taxon>
        <taxon>Hexapoda</taxon>
        <taxon>Collembola</taxon>
        <taxon>Entomobryomorpha</taxon>
        <taxon>Isotomoidea</taxon>
        <taxon>Isotomidae</taxon>
        <taxon>Proisotominae</taxon>
        <taxon>Folsomia</taxon>
    </lineage>
</organism>
<feature type="region of interest" description="Disordered" evidence="9">
    <location>
        <begin position="442"/>
        <end position="494"/>
    </location>
</feature>
<dbReference type="Proteomes" id="UP000198287">
    <property type="component" value="Unassembled WGS sequence"/>
</dbReference>
<dbReference type="STRING" id="158441.A0A226F0A2"/>
<feature type="region of interest" description="Disordered" evidence="9">
    <location>
        <begin position="29"/>
        <end position="60"/>
    </location>
</feature>
<reference evidence="11 12" key="1">
    <citation type="submission" date="2015-12" db="EMBL/GenBank/DDBJ databases">
        <title>The genome of Folsomia candida.</title>
        <authorList>
            <person name="Faddeeva A."/>
            <person name="Derks M.F."/>
            <person name="Anvar Y."/>
            <person name="Smit S."/>
            <person name="Van Straalen N."/>
            <person name="Roelofs D."/>
        </authorList>
    </citation>
    <scope>NUCLEOTIDE SEQUENCE [LARGE SCALE GENOMIC DNA]</scope>
    <source>
        <strain evidence="11 12">VU population</strain>
        <tissue evidence="11">Whole body</tissue>
    </source>
</reference>